<keyword evidence="1" id="KW-1133">Transmembrane helix</keyword>
<accession>A0A3D8IWS6</accession>
<feature type="signal peptide" evidence="2">
    <location>
        <begin position="1"/>
        <end position="27"/>
    </location>
</feature>
<evidence type="ECO:0000256" key="1">
    <source>
        <dbReference type="SAM" id="Phobius"/>
    </source>
</evidence>
<feature type="transmembrane region" description="Helical" evidence="1">
    <location>
        <begin position="74"/>
        <end position="95"/>
    </location>
</feature>
<reference evidence="3 4" key="1">
    <citation type="submission" date="2018-04" db="EMBL/GenBank/DDBJ databases">
        <title>Novel Campyloabacter and Helicobacter Species and Strains.</title>
        <authorList>
            <person name="Mannion A.J."/>
            <person name="Shen Z."/>
            <person name="Fox J.G."/>
        </authorList>
    </citation>
    <scope>NUCLEOTIDE SEQUENCE [LARGE SCALE GENOMIC DNA]</scope>
    <source>
        <strain evidence="3 4">MIT 97-5075</strain>
    </source>
</reference>
<dbReference type="Proteomes" id="UP000256424">
    <property type="component" value="Unassembled WGS sequence"/>
</dbReference>
<evidence type="ECO:0000313" key="4">
    <source>
        <dbReference type="Proteomes" id="UP000256424"/>
    </source>
</evidence>
<feature type="chain" id="PRO_5017831656" evidence="2">
    <location>
        <begin position="28"/>
        <end position="110"/>
    </location>
</feature>
<keyword evidence="1" id="KW-0812">Transmembrane</keyword>
<comment type="caution">
    <text evidence="3">The sequence shown here is derived from an EMBL/GenBank/DDBJ whole genome shotgun (WGS) entry which is preliminary data.</text>
</comment>
<keyword evidence="4" id="KW-1185">Reference proteome</keyword>
<dbReference type="RefSeq" id="WP_104763480.1">
    <property type="nucleotide sequence ID" value="NZ_FZPM01000025.1"/>
</dbReference>
<organism evidence="3 4">
    <name type="scientific">Helicobacter aurati</name>
    <dbReference type="NCBI Taxonomy" id="137778"/>
    <lineage>
        <taxon>Bacteria</taxon>
        <taxon>Pseudomonadati</taxon>
        <taxon>Campylobacterota</taxon>
        <taxon>Epsilonproteobacteria</taxon>
        <taxon>Campylobacterales</taxon>
        <taxon>Helicobacteraceae</taxon>
        <taxon>Helicobacter</taxon>
    </lineage>
</organism>
<protein>
    <submittedName>
        <fullName evidence="3">Uncharacterized protein</fullName>
    </submittedName>
</protein>
<sequence length="110" mass="12113">MKKIISSIVSSVILSSVLSLSFMQAKAINQNLESMTATNKAATISQADANFLFNNIETSKVALLDSEEMKETKGAFWGAIIIGLGSWGFNCLLFGKCRDWQINIRQPLPR</sequence>
<dbReference type="AlphaFoldDB" id="A0A3D8IWS6"/>
<name>A0A3D8IWS6_9HELI</name>
<gene>
    <name evidence="3" type="ORF">CQA66_08905</name>
</gene>
<keyword evidence="2" id="KW-0732">Signal</keyword>
<dbReference type="EMBL" id="NXLW01000028">
    <property type="protein sequence ID" value="RDU69718.1"/>
    <property type="molecule type" value="Genomic_DNA"/>
</dbReference>
<keyword evidence="1" id="KW-0472">Membrane</keyword>
<evidence type="ECO:0000313" key="3">
    <source>
        <dbReference type="EMBL" id="RDU69718.1"/>
    </source>
</evidence>
<dbReference type="OrthoDB" id="5330174at2"/>
<proteinExistence type="predicted"/>
<evidence type="ECO:0000256" key="2">
    <source>
        <dbReference type="SAM" id="SignalP"/>
    </source>
</evidence>